<feature type="region of interest" description="Disordered" evidence="5">
    <location>
        <begin position="2055"/>
        <end position="2090"/>
    </location>
</feature>
<dbReference type="GO" id="GO:0030307">
    <property type="term" value="P:positive regulation of cell growth"/>
    <property type="evidence" value="ECO:0007669"/>
    <property type="project" value="TreeGrafter"/>
</dbReference>
<dbReference type="Pfam" id="PF05970">
    <property type="entry name" value="PIF1"/>
    <property type="match status" value="1"/>
</dbReference>
<comment type="cofactor">
    <cofactor evidence="4">
        <name>Mg(2+)</name>
        <dbReference type="ChEBI" id="CHEBI:18420"/>
    </cofactor>
</comment>
<feature type="region of interest" description="Disordered" evidence="5">
    <location>
        <begin position="1041"/>
        <end position="1195"/>
    </location>
</feature>
<dbReference type="GO" id="GO:0006281">
    <property type="term" value="P:DNA repair"/>
    <property type="evidence" value="ECO:0007669"/>
    <property type="project" value="UniProtKB-KW"/>
</dbReference>
<keyword evidence="8" id="KW-1185">Reference proteome</keyword>
<keyword evidence="3" id="KW-0677">Repeat</keyword>
<dbReference type="InterPro" id="IPR010285">
    <property type="entry name" value="DNA_helicase_pif1-like_DEAD"/>
</dbReference>
<dbReference type="SUPFAM" id="SSF50978">
    <property type="entry name" value="WD40 repeat-like"/>
    <property type="match status" value="1"/>
</dbReference>
<dbReference type="SMART" id="SM01302">
    <property type="entry name" value="Raptor_N"/>
    <property type="match status" value="1"/>
</dbReference>
<keyword evidence="4" id="KW-0347">Helicase</keyword>
<dbReference type="InterPro" id="IPR036322">
    <property type="entry name" value="WD40_repeat_dom_sf"/>
</dbReference>
<dbReference type="GO" id="GO:0016887">
    <property type="term" value="F:ATP hydrolysis activity"/>
    <property type="evidence" value="ECO:0007669"/>
    <property type="project" value="RHEA"/>
</dbReference>
<feature type="compositionally biased region" description="Polar residues" evidence="5">
    <location>
        <begin position="1150"/>
        <end position="1164"/>
    </location>
</feature>
<feature type="compositionally biased region" description="Basic residues" evidence="5">
    <location>
        <begin position="1041"/>
        <end position="1051"/>
    </location>
</feature>
<dbReference type="EMBL" id="LFZN01000013">
    <property type="protein sequence ID" value="KXT05435.1"/>
    <property type="molecule type" value="Genomic_DNA"/>
</dbReference>
<dbReference type="PROSITE" id="PS00678">
    <property type="entry name" value="WD_REPEATS_1"/>
    <property type="match status" value="1"/>
</dbReference>
<comment type="similarity">
    <text evidence="4">Belongs to the helicase family.</text>
</comment>
<dbReference type="EC" id="5.6.2.3" evidence="4"/>
<feature type="region of interest" description="Disordered" evidence="5">
    <location>
        <begin position="267"/>
        <end position="303"/>
    </location>
</feature>
<feature type="compositionally biased region" description="Low complexity" evidence="5">
    <location>
        <begin position="1600"/>
        <end position="1622"/>
    </location>
</feature>
<dbReference type="InterPro" id="IPR016024">
    <property type="entry name" value="ARM-type_fold"/>
</dbReference>
<organism evidence="7 8">
    <name type="scientific">Pseudocercospora eumusae</name>
    <dbReference type="NCBI Taxonomy" id="321146"/>
    <lineage>
        <taxon>Eukaryota</taxon>
        <taxon>Fungi</taxon>
        <taxon>Dikarya</taxon>
        <taxon>Ascomycota</taxon>
        <taxon>Pezizomycotina</taxon>
        <taxon>Dothideomycetes</taxon>
        <taxon>Dothideomycetidae</taxon>
        <taxon>Mycosphaerellales</taxon>
        <taxon>Mycosphaerellaceae</taxon>
        <taxon>Pseudocercospora</taxon>
    </lineage>
</organism>
<comment type="catalytic activity">
    <reaction evidence="4">
        <text>ATP + H2O = ADP + phosphate + H(+)</text>
        <dbReference type="Rhea" id="RHEA:13065"/>
        <dbReference type="ChEBI" id="CHEBI:15377"/>
        <dbReference type="ChEBI" id="CHEBI:15378"/>
        <dbReference type="ChEBI" id="CHEBI:30616"/>
        <dbReference type="ChEBI" id="CHEBI:43474"/>
        <dbReference type="ChEBI" id="CHEBI:456216"/>
        <dbReference type="EC" id="5.6.2.3"/>
    </reaction>
</comment>
<dbReference type="InterPro" id="IPR015943">
    <property type="entry name" value="WD40/YVTN_repeat-like_dom_sf"/>
</dbReference>
<gene>
    <name evidence="7" type="ORF">AC578_11114</name>
</gene>
<feature type="region of interest" description="Disordered" evidence="5">
    <location>
        <begin position="184"/>
        <end position="246"/>
    </location>
</feature>
<feature type="region of interest" description="Disordered" evidence="5">
    <location>
        <begin position="2114"/>
        <end position="2135"/>
    </location>
</feature>
<comment type="caution">
    <text evidence="7">The sequence shown here is derived from an EMBL/GenBank/DDBJ whole genome shotgun (WGS) entry which is preliminary data.</text>
</comment>
<accession>A0A139HSH1</accession>
<dbReference type="InterPro" id="IPR027417">
    <property type="entry name" value="P-loop_NTPase"/>
</dbReference>
<dbReference type="PANTHER" id="PTHR12848">
    <property type="entry name" value="REGULATORY-ASSOCIATED PROTEIN OF MTOR"/>
    <property type="match status" value="1"/>
</dbReference>
<evidence type="ECO:0000313" key="8">
    <source>
        <dbReference type="Proteomes" id="UP000070133"/>
    </source>
</evidence>
<feature type="region of interest" description="Disordered" evidence="5">
    <location>
        <begin position="820"/>
        <end position="857"/>
    </location>
</feature>
<evidence type="ECO:0000256" key="5">
    <source>
        <dbReference type="SAM" id="MobiDB-lite"/>
    </source>
</evidence>
<dbReference type="InterPro" id="IPR029347">
    <property type="entry name" value="Raptor_N"/>
</dbReference>
<dbReference type="GO" id="GO:0005737">
    <property type="term" value="C:cytoplasm"/>
    <property type="evidence" value="ECO:0007669"/>
    <property type="project" value="TreeGrafter"/>
</dbReference>
<dbReference type="SUPFAM" id="SSF48371">
    <property type="entry name" value="ARM repeat"/>
    <property type="match status" value="1"/>
</dbReference>
<feature type="compositionally biased region" description="Basic and acidic residues" evidence="5">
    <location>
        <begin position="1183"/>
        <end position="1195"/>
    </location>
</feature>
<dbReference type="Gene3D" id="3.40.50.300">
    <property type="entry name" value="P-loop containing nucleotide triphosphate hydrolases"/>
    <property type="match status" value="2"/>
</dbReference>
<dbReference type="GO" id="GO:0010506">
    <property type="term" value="P:regulation of autophagy"/>
    <property type="evidence" value="ECO:0007669"/>
    <property type="project" value="TreeGrafter"/>
</dbReference>
<dbReference type="Gene3D" id="2.130.10.10">
    <property type="entry name" value="YVTN repeat-like/Quinoprotein amine dehydrogenase"/>
    <property type="match status" value="2"/>
</dbReference>
<dbReference type="PRINTS" id="PR01547">
    <property type="entry name" value="YEAST176DUF"/>
</dbReference>
<evidence type="ECO:0000256" key="4">
    <source>
        <dbReference type="RuleBase" id="RU363044"/>
    </source>
</evidence>
<feature type="compositionally biased region" description="Basic residues" evidence="5">
    <location>
        <begin position="832"/>
        <end position="843"/>
    </location>
</feature>
<dbReference type="GO" id="GO:0009267">
    <property type="term" value="P:cellular response to starvation"/>
    <property type="evidence" value="ECO:0007669"/>
    <property type="project" value="TreeGrafter"/>
</dbReference>
<evidence type="ECO:0000256" key="1">
    <source>
        <dbReference type="ARBA" id="ARBA00009257"/>
    </source>
</evidence>
<sequence>MFGICCCRRNIILRSQLTADTNWTNMSAFPEPGGAAQQNNSIPATAAQCRVLYQDAAFSFTWLQQGAITQHIRDLMYSRLSWQCAGSGPTGHADRFEEGCRLLQTYPTLPYKEQLQWLAEDRSFRSAILIQHQQQMLVWSQSRNTEPRHAEDRIALERCMHINQQQIAHLDRILGSQPVQVTTSAASTNDVQSIPAGPREPLSERSANAMTVCRPAQAGALKRKRGERQPGKETEIISLEDESEDEDALQGQVDAIQAKIAAIRKRTAHEDELVPGKKPKGPTKPSKVIASRDAPSCRSSVQRVKDSVAQSHMVTRPVDALQHRNQQAAPSINSDLLLHPAAVAAGIKPSELHLLVRMKKKLSQKHPGASDGALTLLSIEALRKAKERIKISQTQPTALAHTAAQSAQESIEPAHGLAAHHPARSAVERRAGVDFPPSSPAQPMTKEPPAPVQAPPLEAITEPPLCKEQQHVVDLIMAGHNVFYTGSAGCGKSTVLKSFVSQLRDRGKTVRIIAPTGKAALDINGSTTWTYAGWTPGHMKRPLEDLLKAAHGKFVHKRLTSTNVLVIDEVSMVENHILARLNALMKRARNNDRAFGGVQLVVTGDFCQLPPVKPFQYCMACGREQPQRVTPDGKTVYRCPQHGDCNDDDKWAFRSSTWEECKFKYVNLTNIHRQSDEVFIRILQKLRIGNPLTNADRALLLDHPCSVTNAVRLFPTREEVRRINQTEFDLLHTAKRSYACLDYFRWNEQHGNLREKGRRHPRDDSLEALREHRLETQVDYKAGMLVVLLINLDIANGLVNGSQGRIVGFEPYSESKLPKASIDRDDSYKRSFGSHRGSKSKSRRDRDSSAEPPIVQGELRGEYATLREAQIGEYILQGRNEHKMWPIVQFDNNIRRTIYADCQVNELGDEKPYTLLARTQIPLIAAWAMTIHKSQGMTLNKVIVDLGKSFEEGQEYVALSRARSLDGLKVVSLGENVGRGGNEQVKQFLKQKFGLGYSTVQEVRAAPRSARHSRRLAPRPYLLTTQHICAHDGQPPCPLTHRHRHRHRHRQTMTNDRLFTPPSEVYGQPSKSAPAQPHNITVDPREASSPPPPPPPPQQQKQQRAQSQLRFGSNKSALYRPQRSSNSVTSQPNGQYGVESDSEEDEGLQLQASNGHSMQAQAQAQRPALSRAQSEFGQGARQKQMDGKAGDGEDDIMRHGWEAQLQNEEAAKNLSENFFMYYEDKRHETAGNLPPDFDPKNLVTEWRMKDRLKTVSALLAVCLNVGVDPPDVIKTNPCARLECWVDPVPPDTSNQNSNNTNAQIGKNLQSQYENLSLRTRYKVILDPTIEELKKYTTSLRRTAHAERILFHYNGHGVPKPTQSGEVWCFNRSYTQYIPISLYDLQEWVGAPGLWVWDCSAAGGIIQGFLDGAQKHTTNQQDVLRRDPNRTQQQPLVRWEDCIHLAACRENETLPTNPELPADLFTSCLTTPIMMAVRYFILQNPLRTTFVTLDQARNIPGKVSERRTPLGELNWIFTAITDTIAWNCLEKPLFKKLFRQDLMVAALFRNFLLAQRVMRMFHCHPQSYPTIPATHDHPLWKSWDLAVEMILAQLPDLIEQQKAQEAATETQPNGPNGQPQQTPELEYEHSTFFSDQLTAFEIYLNAAPSNPGSAGYAKPPEQLPIVLQVLLSQIHRLRALVLLSKFLDLGPWAVNLALSIGIFPYVLKLLQSQATELKAPMVFIWARILAVDQSCQSDLLKDQGYSYFTNILVQTSGIPLGNIAEHRAMCVFVIAMFCKDFKQGKAACLDSNPEVIEQCLSHLLDMENPLLRQFSLLCLSNLCRDFPAAKQAFMELGAHDRICDRSHDPVPEVRTACLNALTSFVATGDINPTIIEMEETLVGIIISMGMDGSVMVRKELTVFYSEYVKKYQNRFYCAAFEQLQEELDKKVGKEQVADDFLAMQKESAFDSAGSNGSLSLNGVRAAHQRSVSATIAGDDRTRPMQKPRRQELSLGTVYRAVWRQVMSLSTDPHPEVARNAGAVFDYLLDSLLESPFAPYAEAILDQLEKTKPMLDPIVTTPGIESLKQSRSMRDSRPETPPSPAASTSSKADGYFALSRTASVAAALKNMVGWKTPAEVPSTPGSSTHARRGSAMSAHTLPYRSRPLTPADAALLPPDALDNVQGPPHQPQAMIPPTPYFQDRDKSRVPQMPLKSTFFDWSASYFREPQMRPSEADEPGSKDYNERLWRRNRNDKIIASTQPLKEAAASQGWDKPCGYFGIGAAPVKLVFHQFENHLVTSDDRDSIAVWDWKDARQLVRFSNGNPKGSRVTEVQFINEDDMAMLMTGSSDGVLKIYRDYDDPNKISHVSSFRALNDLVPSDRGGSGLVFDWQQGQGKALVAGDDRVVRVWQVGQELCVNDIHTRSSACITSLTSDQVEGNVFVAGFGNGSVKAYDQRKPGAETMVLGWKEHSSWIVGVHLQRGGARELISAESNGGLRLWDLRMTKSVAAHDPAPRTREPRMLRALSVHEHAPVFATGGKDHTIRVYNTKLQLLSKFEPYMSYLRVGLSGGSQRNAPITAMAFHPHRMMLACGAVNDGHVNLFKCDIDEHKEGHLRGGDSVVEEWGSKYGGKFV</sequence>
<feature type="domain" description="Raptor N-terminal CASPase-like" evidence="6">
    <location>
        <begin position="1251"/>
        <end position="1409"/>
    </location>
</feature>
<evidence type="ECO:0000256" key="3">
    <source>
        <dbReference type="ARBA" id="ARBA00022737"/>
    </source>
</evidence>
<dbReference type="SMART" id="SM00320">
    <property type="entry name" value="WD40"/>
    <property type="match status" value="7"/>
</dbReference>
<keyword evidence="4" id="KW-0067">ATP-binding</keyword>
<dbReference type="CDD" id="cd18809">
    <property type="entry name" value="SF1_C_RecD"/>
    <property type="match status" value="1"/>
</dbReference>
<keyword evidence="4" id="KW-0378">Hydrolase</keyword>
<keyword evidence="2" id="KW-0853">WD repeat</keyword>
<keyword evidence="4" id="KW-0233">DNA recombination</keyword>
<reference evidence="7 8" key="1">
    <citation type="submission" date="2015-07" db="EMBL/GenBank/DDBJ databases">
        <title>Comparative genomics of the Sigatoka disease complex on banana suggests a link between parallel evolutionary changes in Pseudocercospora fijiensis and Pseudocercospora eumusae and increased virulence on the banana host.</title>
        <authorList>
            <person name="Chang T.-C."/>
            <person name="Salvucci A."/>
            <person name="Crous P.W."/>
            <person name="Stergiopoulos I."/>
        </authorList>
    </citation>
    <scope>NUCLEOTIDE SEQUENCE [LARGE SCALE GENOMIC DNA]</scope>
    <source>
        <strain evidence="7 8">CBS 114824</strain>
    </source>
</reference>
<dbReference type="InterPro" id="IPR004083">
    <property type="entry name" value="Raptor"/>
</dbReference>
<evidence type="ECO:0000313" key="7">
    <source>
        <dbReference type="EMBL" id="KXT05435.1"/>
    </source>
</evidence>
<keyword evidence="4" id="KW-0547">Nucleotide-binding</keyword>
<dbReference type="Gene3D" id="1.25.10.10">
    <property type="entry name" value="Leucine-rich Repeat Variant"/>
    <property type="match status" value="1"/>
</dbReference>
<dbReference type="InterPro" id="IPR011989">
    <property type="entry name" value="ARM-like"/>
</dbReference>
<dbReference type="OrthoDB" id="10262360at2759"/>
<dbReference type="PANTHER" id="PTHR12848:SF16">
    <property type="entry name" value="REGULATORY-ASSOCIATED PROTEIN OF MTOR"/>
    <property type="match status" value="1"/>
</dbReference>
<dbReference type="GO" id="GO:0030674">
    <property type="term" value="F:protein-macromolecule adaptor activity"/>
    <property type="evidence" value="ECO:0007669"/>
    <property type="project" value="TreeGrafter"/>
</dbReference>
<keyword evidence="4" id="KW-0234">DNA repair</keyword>
<name>A0A139HSH1_9PEZI</name>
<feature type="compositionally biased region" description="Pro residues" evidence="5">
    <location>
        <begin position="1089"/>
        <end position="1098"/>
    </location>
</feature>
<dbReference type="GO" id="GO:0031931">
    <property type="term" value="C:TORC1 complex"/>
    <property type="evidence" value="ECO:0007669"/>
    <property type="project" value="InterPro"/>
</dbReference>
<dbReference type="STRING" id="321146.A0A139HSH1"/>
<evidence type="ECO:0000256" key="2">
    <source>
        <dbReference type="ARBA" id="ARBA00022574"/>
    </source>
</evidence>
<dbReference type="Pfam" id="PF14538">
    <property type="entry name" value="Raptor_N"/>
    <property type="match status" value="1"/>
</dbReference>
<dbReference type="GO" id="GO:0071230">
    <property type="term" value="P:cellular response to amino acid stimulus"/>
    <property type="evidence" value="ECO:0007669"/>
    <property type="project" value="TreeGrafter"/>
</dbReference>
<keyword evidence="4" id="KW-0227">DNA damage</keyword>
<dbReference type="SUPFAM" id="SSF52540">
    <property type="entry name" value="P-loop containing nucleoside triphosphate hydrolases"/>
    <property type="match status" value="2"/>
</dbReference>
<dbReference type="InterPro" id="IPR001680">
    <property type="entry name" value="WD40_rpt"/>
</dbReference>
<proteinExistence type="inferred from homology"/>
<dbReference type="InterPro" id="IPR019775">
    <property type="entry name" value="WD40_repeat_CS"/>
</dbReference>
<dbReference type="GO" id="GO:0000723">
    <property type="term" value="P:telomere maintenance"/>
    <property type="evidence" value="ECO:0007669"/>
    <property type="project" value="InterPro"/>
</dbReference>
<comment type="similarity">
    <text evidence="1">Belongs to the WD repeat RAPTOR family.</text>
</comment>
<feature type="region of interest" description="Disordered" evidence="5">
    <location>
        <begin position="1600"/>
        <end position="1623"/>
    </location>
</feature>
<protein>
    <recommendedName>
        <fullName evidence="4">ATP-dependent DNA helicase</fullName>
        <ecNumber evidence="4">5.6.2.3</ecNumber>
    </recommendedName>
</protein>
<feature type="compositionally biased region" description="Polar residues" evidence="5">
    <location>
        <begin position="1104"/>
        <end position="1134"/>
    </location>
</feature>
<dbReference type="GO" id="GO:0031929">
    <property type="term" value="P:TOR signaling"/>
    <property type="evidence" value="ECO:0007669"/>
    <property type="project" value="InterPro"/>
</dbReference>
<dbReference type="GO" id="GO:0005524">
    <property type="term" value="F:ATP binding"/>
    <property type="evidence" value="ECO:0007669"/>
    <property type="project" value="UniProtKB-KW"/>
</dbReference>
<dbReference type="Proteomes" id="UP000070133">
    <property type="component" value="Unassembled WGS sequence"/>
</dbReference>
<dbReference type="GO" id="GO:0006310">
    <property type="term" value="P:DNA recombination"/>
    <property type="evidence" value="ECO:0007669"/>
    <property type="project" value="UniProtKB-KW"/>
</dbReference>
<dbReference type="GO" id="GO:0043139">
    <property type="term" value="F:5'-3' DNA helicase activity"/>
    <property type="evidence" value="ECO:0007669"/>
    <property type="project" value="UniProtKB-EC"/>
</dbReference>
<evidence type="ECO:0000259" key="6">
    <source>
        <dbReference type="SMART" id="SM01302"/>
    </source>
</evidence>